<feature type="transmembrane region" description="Helical" evidence="1">
    <location>
        <begin position="82"/>
        <end position="104"/>
    </location>
</feature>
<dbReference type="Proteomes" id="UP000005408">
    <property type="component" value="Unassembled WGS sequence"/>
</dbReference>
<keyword evidence="1" id="KW-0472">Membrane</keyword>
<name>A0A8W8NAG3_MAGGI</name>
<evidence type="ECO:0000256" key="1">
    <source>
        <dbReference type="SAM" id="Phobius"/>
    </source>
</evidence>
<evidence type="ECO:0000313" key="2">
    <source>
        <dbReference type="EnsemblMetazoa" id="G6026.2:cds"/>
    </source>
</evidence>
<dbReference type="Gene3D" id="2.170.300.10">
    <property type="entry name" value="Tie2 ligand-binding domain superfamily"/>
    <property type="match status" value="1"/>
</dbReference>
<dbReference type="AlphaFoldDB" id="A0A8W8NAG3"/>
<keyword evidence="1" id="KW-1133">Transmembrane helix</keyword>
<evidence type="ECO:0000313" key="3">
    <source>
        <dbReference type="Proteomes" id="UP000005408"/>
    </source>
</evidence>
<reference evidence="2" key="1">
    <citation type="submission" date="2022-08" db="UniProtKB">
        <authorList>
            <consortium name="EnsemblMetazoa"/>
        </authorList>
    </citation>
    <scope>IDENTIFICATION</scope>
    <source>
        <strain evidence="2">05x7-T-G4-1.051#20</strain>
    </source>
</reference>
<dbReference type="EnsemblMetazoa" id="G6026.2">
    <property type="protein sequence ID" value="G6026.2:cds"/>
    <property type="gene ID" value="G6026"/>
</dbReference>
<keyword evidence="3" id="KW-1185">Reference proteome</keyword>
<protein>
    <submittedName>
        <fullName evidence="2">Uncharacterized protein</fullName>
    </submittedName>
</protein>
<organism evidence="2 3">
    <name type="scientific">Magallana gigas</name>
    <name type="common">Pacific oyster</name>
    <name type="synonym">Crassostrea gigas</name>
    <dbReference type="NCBI Taxonomy" id="29159"/>
    <lineage>
        <taxon>Eukaryota</taxon>
        <taxon>Metazoa</taxon>
        <taxon>Spiralia</taxon>
        <taxon>Lophotrochozoa</taxon>
        <taxon>Mollusca</taxon>
        <taxon>Bivalvia</taxon>
        <taxon>Autobranchia</taxon>
        <taxon>Pteriomorphia</taxon>
        <taxon>Ostreida</taxon>
        <taxon>Ostreoidea</taxon>
        <taxon>Ostreidae</taxon>
        <taxon>Magallana</taxon>
    </lineage>
</organism>
<sequence length="224" mass="25450">MFSLTKQRNCCADYRNISGRCEACIGSWGKDCVNRCADGFYGHGCRHKCHCNEQLSICDSNQGCTNRSDTEGMERISNTTMLAVFLLLTCFLVFLLLGTVLYFYQLQKNREKPSTSQLDVTTCASSNHLKDQMEDTIYNDIRESHFIDGRSVATTNNSSTCFSKDYKQIQVMIAKSSKQDMLAPTDSRVLSPTDYESCFRESEGYSRLELKSHVRSSVLRNNHE</sequence>
<proteinExistence type="predicted"/>
<accession>A0A8W8NAG3</accession>
<keyword evidence="1" id="KW-0812">Transmembrane</keyword>